<sequence length="98" mass="10840">MADETSSDVDVELGDDYFITLDYDDGTSEECEVIGIFEHDGGEYIALGPEESDDVYIYGYRETDDGGFDLLELDESVFDDVSAAYLAIQDQLEGELEG</sequence>
<dbReference type="AlphaFoldDB" id="A0A1G6N3C8"/>
<proteinExistence type="predicted"/>
<protein>
    <recommendedName>
        <fullName evidence="3">DUF1292 domain-containing protein</fullName>
    </recommendedName>
</protein>
<dbReference type="InterPro" id="IPR009711">
    <property type="entry name" value="UPF0473"/>
</dbReference>
<reference evidence="2" key="1">
    <citation type="submission" date="2016-10" db="EMBL/GenBank/DDBJ databases">
        <authorList>
            <person name="Varghese N."/>
            <person name="Submissions S."/>
        </authorList>
    </citation>
    <scope>NUCLEOTIDE SEQUENCE [LARGE SCALE GENOMIC DNA]</scope>
    <source>
        <strain evidence="2">DSM 22619</strain>
    </source>
</reference>
<dbReference type="STRING" id="604330.SAMN04489857_0838"/>
<keyword evidence="2" id="KW-1185">Reference proteome</keyword>
<evidence type="ECO:0000313" key="1">
    <source>
        <dbReference type="EMBL" id="SDC61927.1"/>
    </source>
</evidence>
<dbReference type="EMBL" id="FMZL01000028">
    <property type="protein sequence ID" value="SDC61927.1"/>
    <property type="molecule type" value="Genomic_DNA"/>
</dbReference>
<dbReference type="Proteomes" id="UP000198528">
    <property type="component" value="Unassembled WGS sequence"/>
</dbReference>
<accession>A0A1G6N3C8</accession>
<evidence type="ECO:0000313" key="2">
    <source>
        <dbReference type="Proteomes" id="UP000198528"/>
    </source>
</evidence>
<dbReference type="Pfam" id="PF06949">
    <property type="entry name" value="DUF1292"/>
    <property type="match status" value="1"/>
</dbReference>
<organism evidence="1 2">
    <name type="scientific">Parafannyhessea umbonata</name>
    <dbReference type="NCBI Taxonomy" id="604330"/>
    <lineage>
        <taxon>Bacteria</taxon>
        <taxon>Bacillati</taxon>
        <taxon>Actinomycetota</taxon>
        <taxon>Coriobacteriia</taxon>
        <taxon>Coriobacteriales</taxon>
        <taxon>Atopobiaceae</taxon>
        <taxon>Parafannyhessea</taxon>
    </lineage>
</organism>
<evidence type="ECO:0008006" key="3">
    <source>
        <dbReference type="Google" id="ProtNLM"/>
    </source>
</evidence>
<name>A0A1G6N3C8_9ACTN</name>
<gene>
    <name evidence="1" type="ORF">SAMN04487824_12813</name>
</gene>
<dbReference type="RefSeq" id="WP_090847647.1">
    <property type="nucleotide sequence ID" value="NZ_FMZL01000028.1"/>
</dbReference>